<accession>A0A6A6P7S9</accession>
<evidence type="ECO:0000313" key="2">
    <source>
        <dbReference type="EMBL" id="KAF2459929.1"/>
    </source>
</evidence>
<feature type="compositionally biased region" description="Polar residues" evidence="1">
    <location>
        <begin position="1"/>
        <end position="10"/>
    </location>
</feature>
<evidence type="ECO:0000313" key="3">
    <source>
        <dbReference type="Proteomes" id="UP000799766"/>
    </source>
</evidence>
<dbReference type="Proteomes" id="UP000799766">
    <property type="component" value="Unassembled WGS sequence"/>
</dbReference>
<reference evidence="2" key="1">
    <citation type="journal article" date="2020" name="Stud. Mycol.">
        <title>101 Dothideomycetes genomes: a test case for predicting lifestyles and emergence of pathogens.</title>
        <authorList>
            <person name="Haridas S."/>
            <person name="Albert R."/>
            <person name="Binder M."/>
            <person name="Bloem J."/>
            <person name="Labutti K."/>
            <person name="Salamov A."/>
            <person name="Andreopoulos B."/>
            <person name="Baker S."/>
            <person name="Barry K."/>
            <person name="Bills G."/>
            <person name="Bluhm B."/>
            <person name="Cannon C."/>
            <person name="Castanera R."/>
            <person name="Culley D."/>
            <person name="Daum C."/>
            <person name="Ezra D."/>
            <person name="Gonzalez J."/>
            <person name="Henrissat B."/>
            <person name="Kuo A."/>
            <person name="Liang C."/>
            <person name="Lipzen A."/>
            <person name="Lutzoni F."/>
            <person name="Magnuson J."/>
            <person name="Mondo S."/>
            <person name="Nolan M."/>
            <person name="Ohm R."/>
            <person name="Pangilinan J."/>
            <person name="Park H.-J."/>
            <person name="Ramirez L."/>
            <person name="Alfaro M."/>
            <person name="Sun H."/>
            <person name="Tritt A."/>
            <person name="Yoshinaga Y."/>
            <person name="Zwiers L.-H."/>
            <person name="Turgeon B."/>
            <person name="Goodwin S."/>
            <person name="Spatafora J."/>
            <person name="Crous P."/>
            <person name="Grigoriev I."/>
        </authorList>
    </citation>
    <scope>NUCLEOTIDE SEQUENCE</scope>
    <source>
        <strain evidence="2">ATCC 16933</strain>
    </source>
</reference>
<organism evidence="2 3">
    <name type="scientific">Lineolata rhizophorae</name>
    <dbReference type="NCBI Taxonomy" id="578093"/>
    <lineage>
        <taxon>Eukaryota</taxon>
        <taxon>Fungi</taxon>
        <taxon>Dikarya</taxon>
        <taxon>Ascomycota</taxon>
        <taxon>Pezizomycotina</taxon>
        <taxon>Dothideomycetes</taxon>
        <taxon>Dothideomycetes incertae sedis</taxon>
        <taxon>Lineolatales</taxon>
        <taxon>Lineolataceae</taxon>
        <taxon>Lineolata</taxon>
    </lineage>
</organism>
<proteinExistence type="predicted"/>
<gene>
    <name evidence="2" type="ORF">BDY21DRAFT_336945</name>
</gene>
<dbReference type="AlphaFoldDB" id="A0A6A6P7S9"/>
<dbReference type="EMBL" id="MU001674">
    <property type="protein sequence ID" value="KAF2459929.1"/>
    <property type="molecule type" value="Genomic_DNA"/>
</dbReference>
<evidence type="ECO:0000256" key="1">
    <source>
        <dbReference type="SAM" id="MobiDB-lite"/>
    </source>
</evidence>
<name>A0A6A6P7S9_9PEZI</name>
<protein>
    <submittedName>
        <fullName evidence="2">Uncharacterized protein</fullName>
    </submittedName>
</protein>
<keyword evidence="3" id="KW-1185">Reference proteome</keyword>
<feature type="region of interest" description="Disordered" evidence="1">
    <location>
        <begin position="1"/>
        <end position="39"/>
    </location>
</feature>
<sequence length="67" mass="7263">MMEQQQQQLAIDQRPPWPEVSSHGPSPPPFDANMDGALTSAYAVPSAPYIHTSTERAEQKAPTSLTA</sequence>